<feature type="domain" description="BON" evidence="1">
    <location>
        <begin position="150"/>
        <end position="218"/>
    </location>
</feature>
<evidence type="ECO:0000313" key="3">
    <source>
        <dbReference type="Proteomes" id="UP000197097"/>
    </source>
</evidence>
<organism evidence="2 3">
    <name type="scientific">Sphingopyxis witflariensis</name>
    <dbReference type="NCBI Taxonomy" id="173675"/>
    <lineage>
        <taxon>Bacteria</taxon>
        <taxon>Pseudomonadati</taxon>
        <taxon>Pseudomonadota</taxon>
        <taxon>Alphaproteobacteria</taxon>
        <taxon>Sphingomonadales</taxon>
        <taxon>Sphingomonadaceae</taxon>
        <taxon>Sphingopyxis</taxon>
    </lineage>
</organism>
<dbReference type="InterPro" id="IPR051686">
    <property type="entry name" value="Lipoprotein_DolP"/>
</dbReference>
<dbReference type="Pfam" id="PF04972">
    <property type="entry name" value="BON"/>
    <property type="match status" value="3"/>
</dbReference>
<reference evidence="2 3" key="1">
    <citation type="journal article" date="2002" name="Int. J. Syst. Evol. Microbiol.">
        <title>Sphingopyxis witflariensis sp. nov., isolated from activated sludge.</title>
        <authorList>
            <person name="Kampfer P."/>
            <person name="Witzenberger R."/>
            <person name="Denner E.B."/>
            <person name="Busse H.J."/>
            <person name="Neef A."/>
        </authorList>
    </citation>
    <scope>NUCLEOTIDE SEQUENCE [LARGE SCALE GENOMIC DNA]</scope>
    <source>
        <strain evidence="2 3">DSM 14551</strain>
    </source>
</reference>
<name>A0A246JJ45_9SPHN</name>
<keyword evidence="2" id="KW-0808">Transferase</keyword>
<dbReference type="InterPro" id="IPR014004">
    <property type="entry name" value="Transpt-assoc_nodulatn_dom_bac"/>
</dbReference>
<dbReference type="Proteomes" id="UP000197097">
    <property type="component" value="Unassembled WGS sequence"/>
</dbReference>
<protein>
    <submittedName>
        <fullName evidence="2">Ornithine aminotransferase</fullName>
    </submittedName>
</protein>
<dbReference type="PANTHER" id="PTHR34606:SF15">
    <property type="entry name" value="BON DOMAIN-CONTAINING PROTEIN"/>
    <property type="match status" value="1"/>
</dbReference>
<dbReference type="PANTHER" id="PTHR34606">
    <property type="entry name" value="BON DOMAIN-CONTAINING PROTEIN"/>
    <property type="match status" value="1"/>
</dbReference>
<feature type="domain" description="BON" evidence="1">
    <location>
        <begin position="4"/>
        <end position="72"/>
    </location>
</feature>
<dbReference type="PROSITE" id="PS50914">
    <property type="entry name" value="BON"/>
    <property type="match status" value="3"/>
</dbReference>
<accession>A0A246JJ45</accession>
<proteinExistence type="predicted"/>
<keyword evidence="2" id="KW-0032">Aminotransferase</keyword>
<dbReference type="OrthoDB" id="870892at2"/>
<dbReference type="GO" id="GO:0008483">
    <property type="term" value="F:transaminase activity"/>
    <property type="evidence" value="ECO:0007669"/>
    <property type="project" value="UniProtKB-KW"/>
</dbReference>
<sequence length="218" mass="23596">MKKTDSQLQHDVMAELEWEPAVDHADIGVAVTDGVVTLSGYVKSFTEKLAAEKAARRVAGVKAIAEEIKVRLASDNKTADHEIAKRIVDVIAWTVAIPADKVKVKVEHGWVTLTGSVDWYFQSNEARKAAGRVSGVIGVTNLIEVKQLPASTDVKDRIVSAFKRQADLDAAGVTVTTDGSTVKLSGKVHAWNERGIAERAAWSAPGVTRVEDHLTVQY</sequence>
<feature type="domain" description="BON" evidence="1">
    <location>
        <begin position="79"/>
        <end position="147"/>
    </location>
</feature>
<dbReference type="RefSeq" id="WP_088474087.1">
    <property type="nucleotide sequence ID" value="NZ_NISJ01000012.1"/>
</dbReference>
<dbReference type="SMART" id="SM00749">
    <property type="entry name" value="BON"/>
    <property type="match status" value="3"/>
</dbReference>
<evidence type="ECO:0000313" key="2">
    <source>
        <dbReference type="EMBL" id="OWQ92668.1"/>
    </source>
</evidence>
<dbReference type="AlphaFoldDB" id="A0A246JJ45"/>
<dbReference type="EMBL" id="NISJ01000012">
    <property type="protein sequence ID" value="OWQ92668.1"/>
    <property type="molecule type" value="Genomic_DNA"/>
</dbReference>
<dbReference type="Gene3D" id="3.30.1340.30">
    <property type="match status" value="3"/>
</dbReference>
<dbReference type="InterPro" id="IPR007055">
    <property type="entry name" value="BON_dom"/>
</dbReference>
<gene>
    <name evidence="2" type="ORF">CDQ91_17970</name>
</gene>
<evidence type="ECO:0000259" key="1">
    <source>
        <dbReference type="PROSITE" id="PS50914"/>
    </source>
</evidence>
<keyword evidence="3" id="KW-1185">Reference proteome</keyword>
<comment type="caution">
    <text evidence="2">The sequence shown here is derived from an EMBL/GenBank/DDBJ whole genome shotgun (WGS) entry which is preliminary data.</text>
</comment>